<evidence type="ECO:0000313" key="3">
    <source>
        <dbReference type="EMBL" id="PUZ61787.1"/>
    </source>
</evidence>
<evidence type="ECO:0000313" key="4">
    <source>
        <dbReference type="Proteomes" id="UP000244336"/>
    </source>
</evidence>
<dbReference type="AlphaFoldDB" id="A0A2T7E1X0"/>
<feature type="chain" id="PRO_5015768936" evidence="2">
    <location>
        <begin position="26"/>
        <end position="107"/>
    </location>
</feature>
<dbReference type="EMBL" id="CM009752">
    <property type="protein sequence ID" value="PUZ61787.1"/>
    <property type="molecule type" value="Genomic_DNA"/>
</dbReference>
<dbReference type="Gramene" id="PUZ61787">
    <property type="protein sequence ID" value="PUZ61787"/>
    <property type="gene ID" value="GQ55_4G305500"/>
</dbReference>
<keyword evidence="1" id="KW-1133">Transmembrane helix</keyword>
<name>A0A2T7E1X0_9POAL</name>
<keyword evidence="2" id="KW-0732">Signal</keyword>
<feature type="transmembrane region" description="Helical" evidence="1">
    <location>
        <begin position="84"/>
        <end position="106"/>
    </location>
</feature>
<keyword evidence="4" id="KW-1185">Reference proteome</keyword>
<accession>A0A2T7E1X0</accession>
<protein>
    <submittedName>
        <fullName evidence="3">Uncharacterized protein</fullName>
    </submittedName>
</protein>
<keyword evidence="1" id="KW-0812">Transmembrane</keyword>
<keyword evidence="1" id="KW-0472">Membrane</keyword>
<sequence length="107" mass="10155">MASPTTLTIILGFAAVFFCLGPLEAAAKIRTSQGALARAAVGALLPAVLAAFALTLLLLVAHVRALGRAGAAAAGAGAPGLDRLANAALAAASAALLAGAVVGLVAD</sequence>
<gene>
    <name evidence="3" type="ORF">GQ55_4G305500</name>
</gene>
<dbReference type="Proteomes" id="UP000244336">
    <property type="component" value="Chromosome 4"/>
</dbReference>
<evidence type="ECO:0000256" key="2">
    <source>
        <dbReference type="SAM" id="SignalP"/>
    </source>
</evidence>
<feature type="signal peptide" evidence="2">
    <location>
        <begin position="1"/>
        <end position="25"/>
    </location>
</feature>
<organism evidence="3 4">
    <name type="scientific">Panicum hallii var. hallii</name>
    <dbReference type="NCBI Taxonomy" id="1504633"/>
    <lineage>
        <taxon>Eukaryota</taxon>
        <taxon>Viridiplantae</taxon>
        <taxon>Streptophyta</taxon>
        <taxon>Embryophyta</taxon>
        <taxon>Tracheophyta</taxon>
        <taxon>Spermatophyta</taxon>
        <taxon>Magnoliopsida</taxon>
        <taxon>Liliopsida</taxon>
        <taxon>Poales</taxon>
        <taxon>Poaceae</taxon>
        <taxon>PACMAD clade</taxon>
        <taxon>Panicoideae</taxon>
        <taxon>Panicodae</taxon>
        <taxon>Paniceae</taxon>
        <taxon>Panicinae</taxon>
        <taxon>Panicum</taxon>
        <taxon>Panicum sect. Panicum</taxon>
    </lineage>
</organism>
<evidence type="ECO:0000256" key="1">
    <source>
        <dbReference type="SAM" id="Phobius"/>
    </source>
</evidence>
<feature type="transmembrane region" description="Helical" evidence="1">
    <location>
        <begin position="35"/>
        <end position="63"/>
    </location>
</feature>
<reference evidence="3 4" key="1">
    <citation type="submission" date="2018-04" db="EMBL/GenBank/DDBJ databases">
        <title>WGS assembly of Panicum hallii var. hallii HAL2.</title>
        <authorList>
            <person name="Lovell J."/>
            <person name="Jenkins J."/>
            <person name="Lowry D."/>
            <person name="Mamidi S."/>
            <person name="Sreedasyam A."/>
            <person name="Weng X."/>
            <person name="Barry K."/>
            <person name="Bonette J."/>
            <person name="Campitelli B."/>
            <person name="Daum C."/>
            <person name="Gordon S."/>
            <person name="Gould B."/>
            <person name="Lipzen A."/>
            <person name="MacQueen A."/>
            <person name="Palacio-Mejia J."/>
            <person name="Plott C."/>
            <person name="Shakirov E."/>
            <person name="Shu S."/>
            <person name="Yoshinaga Y."/>
            <person name="Zane M."/>
            <person name="Rokhsar D."/>
            <person name="Grimwood J."/>
            <person name="Schmutz J."/>
            <person name="Juenger T."/>
        </authorList>
    </citation>
    <scope>NUCLEOTIDE SEQUENCE [LARGE SCALE GENOMIC DNA]</scope>
    <source>
        <strain evidence="4">cv. HAL2</strain>
    </source>
</reference>
<proteinExistence type="predicted"/>